<protein>
    <recommendedName>
        <fullName evidence="13">C2H2-type domain-containing protein</fullName>
    </recommendedName>
</protein>
<dbReference type="Proteomes" id="UP000472274">
    <property type="component" value="Unplaced"/>
</dbReference>
<dbReference type="GeneTree" id="ENSGT00940000154740"/>
<comment type="similarity">
    <text evidence="2">Belongs to the krueppel C2H2-type zinc-finger protein family.</text>
</comment>
<dbReference type="AlphaFoldDB" id="A0A674J4D2"/>
<evidence type="ECO:0000256" key="8">
    <source>
        <dbReference type="ARBA" id="ARBA00023125"/>
    </source>
</evidence>
<evidence type="ECO:0000313" key="14">
    <source>
        <dbReference type="Ensembl" id="ENSTMTP00000016105.1"/>
    </source>
</evidence>
<dbReference type="FunFam" id="3.30.160.60:FF:000848">
    <property type="entry name" value="Zinc finger protein 35"/>
    <property type="match status" value="1"/>
</dbReference>
<evidence type="ECO:0000256" key="10">
    <source>
        <dbReference type="ARBA" id="ARBA00023242"/>
    </source>
</evidence>
<dbReference type="Ensembl" id="ENSTMTT00000016675.1">
    <property type="protein sequence ID" value="ENSTMTP00000016105.1"/>
    <property type="gene ID" value="ENSTMTG00000011760.1"/>
</dbReference>
<keyword evidence="10" id="KW-0539">Nucleus</keyword>
<evidence type="ECO:0000256" key="6">
    <source>
        <dbReference type="ARBA" id="ARBA00022833"/>
    </source>
</evidence>
<feature type="domain" description="C2H2-type" evidence="13">
    <location>
        <begin position="250"/>
        <end position="273"/>
    </location>
</feature>
<feature type="region of interest" description="Disordered" evidence="12">
    <location>
        <begin position="135"/>
        <end position="210"/>
    </location>
</feature>
<keyword evidence="5 11" id="KW-0863">Zinc-finger</keyword>
<reference evidence="14" key="1">
    <citation type="submission" date="2025-08" db="UniProtKB">
        <authorList>
            <consortium name="Ensembl"/>
        </authorList>
    </citation>
    <scope>IDENTIFICATION</scope>
</reference>
<comment type="subcellular location">
    <subcellularLocation>
        <location evidence="1">Nucleus</location>
    </subcellularLocation>
</comment>
<feature type="domain" description="C2H2-type" evidence="13">
    <location>
        <begin position="302"/>
        <end position="329"/>
    </location>
</feature>
<feature type="compositionally biased region" description="Basic and acidic residues" evidence="12">
    <location>
        <begin position="243"/>
        <end position="253"/>
    </location>
</feature>
<accession>A0A674J4D2</accession>
<evidence type="ECO:0000313" key="15">
    <source>
        <dbReference type="Proteomes" id="UP000472274"/>
    </source>
</evidence>
<feature type="region of interest" description="Disordered" evidence="12">
    <location>
        <begin position="1"/>
        <end position="23"/>
    </location>
</feature>
<evidence type="ECO:0000256" key="4">
    <source>
        <dbReference type="ARBA" id="ARBA00022737"/>
    </source>
</evidence>
<dbReference type="InterPro" id="IPR036236">
    <property type="entry name" value="Znf_C2H2_sf"/>
</dbReference>
<feature type="compositionally biased region" description="Basic residues" evidence="12">
    <location>
        <begin position="192"/>
        <end position="201"/>
    </location>
</feature>
<dbReference type="PROSITE" id="PS50157">
    <property type="entry name" value="ZINC_FINGER_C2H2_2"/>
    <property type="match status" value="6"/>
</dbReference>
<dbReference type="FunFam" id="3.30.160.60:FF:002343">
    <property type="entry name" value="Zinc finger protein 33A"/>
    <property type="match status" value="1"/>
</dbReference>
<keyword evidence="8" id="KW-0238">DNA-binding</keyword>
<evidence type="ECO:0000256" key="3">
    <source>
        <dbReference type="ARBA" id="ARBA00022723"/>
    </source>
</evidence>
<dbReference type="FunFam" id="3.30.160.60:FF:000111">
    <property type="entry name" value="GLI family zinc finger 4"/>
    <property type="match status" value="1"/>
</dbReference>
<feature type="domain" description="C2H2-type" evidence="13">
    <location>
        <begin position="330"/>
        <end position="357"/>
    </location>
</feature>
<keyword evidence="3" id="KW-0479">Metal-binding</keyword>
<dbReference type="PROSITE" id="PS00028">
    <property type="entry name" value="ZINC_FINGER_C2H2_1"/>
    <property type="match status" value="3"/>
</dbReference>
<feature type="region of interest" description="Disordered" evidence="12">
    <location>
        <begin position="242"/>
        <end position="269"/>
    </location>
</feature>
<dbReference type="SUPFAM" id="SSF57667">
    <property type="entry name" value="beta-beta-alpha zinc fingers"/>
    <property type="match status" value="3"/>
</dbReference>
<evidence type="ECO:0000256" key="2">
    <source>
        <dbReference type="ARBA" id="ARBA00006991"/>
    </source>
</evidence>
<dbReference type="Pfam" id="PF00096">
    <property type="entry name" value="zf-C2H2"/>
    <property type="match status" value="3"/>
</dbReference>
<dbReference type="GO" id="GO:0005634">
    <property type="term" value="C:nucleus"/>
    <property type="evidence" value="ECO:0007669"/>
    <property type="project" value="UniProtKB-SubCell"/>
</dbReference>
<dbReference type="FunFam" id="3.30.160.60:FF:000252">
    <property type="entry name" value="Zinc finger protein 287"/>
    <property type="match status" value="1"/>
</dbReference>
<keyword evidence="6" id="KW-0862">Zinc</keyword>
<keyword evidence="7" id="KW-0805">Transcription regulation</keyword>
<keyword evidence="9" id="KW-0804">Transcription</keyword>
<keyword evidence="15" id="KW-1185">Reference proteome</keyword>
<keyword evidence="4" id="KW-0677">Repeat</keyword>
<dbReference type="InterPro" id="IPR013087">
    <property type="entry name" value="Znf_C2H2_type"/>
</dbReference>
<name>A0A674J4D2_9SAUR</name>
<evidence type="ECO:0000256" key="12">
    <source>
        <dbReference type="SAM" id="MobiDB-lite"/>
    </source>
</evidence>
<feature type="domain" description="C2H2-type" evidence="13">
    <location>
        <begin position="218"/>
        <end position="245"/>
    </location>
</feature>
<dbReference type="InterPro" id="IPR050826">
    <property type="entry name" value="Krueppel_C2H2_ZnFinger"/>
</dbReference>
<evidence type="ECO:0000256" key="9">
    <source>
        <dbReference type="ARBA" id="ARBA00023163"/>
    </source>
</evidence>
<evidence type="ECO:0000256" key="5">
    <source>
        <dbReference type="ARBA" id="ARBA00022771"/>
    </source>
</evidence>
<feature type="domain" description="C2H2-type" evidence="13">
    <location>
        <begin position="274"/>
        <end position="301"/>
    </location>
</feature>
<evidence type="ECO:0000256" key="7">
    <source>
        <dbReference type="ARBA" id="ARBA00023015"/>
    </source>
</evidence>
<proteinExistence type="inferred from homology"/>
<organism evidence="14 15">
    <name type="scientific">Terrapene triunguis</name>
    <name type="common">Three-toed box turtle</name>
    <dbReference type="NCBI Taxonomy" id="2587831"/>
    <lineage>
        <taxon>Eukaryota</taxon>
        <taxon>Metazoa</taxon>
        <taxon>Chordata</taxon>
        <taxon>Craniata</taxon>
        <taxon>Vertebrata</taxon>
        <taxon>Euteleostomi</taxon>
        <taxon>Archelosauria</taxon>
        <taxon>Testudinata</taxon>
        <taxon>Testudines</taxon>
        <taxon>Cryptodira</taxon>
        <taxon>Durocryptodira</taxon>
        <taxon>Testudinoidea</taxon>
        <taxon>Emydidae</taxon>
        <taxon>Terrapene</taxon>
    </lineage>
</organism>
<reference evidence="14" key="2">
    <citation type="submission" date="2025-09" db="UniProtKB">
        <authorList>
            <consortium name="Ensembl"/>
        </authorList>
    </citation>
    <scope>IDENTIFICATION</scope>
</reference>
<dbReference type="InParanoid" id="A0A674J4D2"/>
<dbReference type="PANTHER" id="PTHR24377">
    <property type="entry name" value="IP01015P-RELATED"/>
    <property type="match status" value="1"/>
</dbReference>
<dbReference type="SMART" id="SM00355">
    <property type="entry name" value="ZnF_C2H2"/>
    <property type="match status" value="5"/>
</dbReference>
<dbReference type="GO" id="GO:0008270">
    <property type="term" value="F:zinc ion binding"/>
    <property type="evidence" value="ECO:0007669"/>
    <property type="project" value="UniProtKB-KW"/>
</dbReference>
<evidence type="ECO:0000259" key="13">
    <source>
        <dbReference type="PROSITE" id="PS50157"/>
    </source>
</evidence>
<dbReference type="Gene3D" id="3.30.160.60">
    <property type="entry name" value="Classic Zinc Finger"/>
    <property type="match status" value="6"/>
</dbReference>
<feature type="domain" description="C2H2-type" evidence="13">
    <location>
        <begin position="358"/>
        <end position="385"/>
    </location>
</feature>
<sequence length="385" mass="43515">SGSDGDVVVPPIPREGSNTARGSSIVRDMRKVRLRLMLTKVRNDLNQKLIFPASWQTSLMHFHHTCLTLQPRPSSVLRGCEGRMGPLLSLPPGFSMSPAIIWVCSPLSEFPCPPAQGLTPVRILSLSGDGMVSEIKEENPQQESPERVEPQGTVSGRGERVVFQSPEEGETCESQSRPKRQQGNHSEERWGKSTHSRRGVNKVKETIQQRIPSRERPYICGDCGKSFQYRSDLIIYQRIHTHQRPDRGPDCGKRSPHRSTLSGHRTLHTGEKPYKCPDCGKSFAQGSALIQHQRLHMEEKPYNCPICGKSFCETSSLIRHQKIHTGEKLYNCPDCGKGFGERSAHIKRQRIQPGKKPYKCNECGKSFSQKSYLLSHHRIHRRETL</sequence>
<evidence type="ECO:0000256" key="11">
    <source>
        <dbReference type="PROSITE-ProRule" id="PRU00042"/>
    </source>
</evidence>
<evidence type="ECO:0000256" key="1">
    <source>
        <dbReference type="ARBA" id="ARBA00004123"/>
    </source>
</evidence>
<feature type="compositionally biased region" description="Basic and acidic residues" evidence="12">
    <location>
        <begin position="135"/>
        <end position="149"/>
    </location>
</feature>
<dbReference type="GO" id="GO:0003677">
    <property type="term" value="F:DNA binding"/>
    <property type="evidence" value="ECO:0007669"/>
    <property type="project" value="UniProtKB-KW"/>
</dbReference>